<evidence type="ECO:0000313" key="2">
    <source>
        <dbReference type="EMBL" id="QFR24382.1"/>
    </source>
</evidence>
<gene>
    <name evidence="2" type="ORF">D1010_13915</name>
</gene>
<protein>
    <submittedName>
        <fullName evidence="2">ROK family protein</fullName>
    </submittedName>
</protein>
<reference evidence="2 3" key="1">
    <citation type="submission" date="2019-10" db="EMBL/GenBank/DDBJ databases">
        <title>The completed genome of Lactobacillus harbinensis M1.</title>
        <authorList>
            <person name="Zheng Y."/>
        </authorList>
    </citation>
    <scope>NUCLEOTIDE SEQUENCE [LARGE SCALE GENOMIC DNA]</scope>
    <source>
        <strain evidence="2 3">M1</strain>
    </source>
</reference>
<dbReference type="Proteomes" id="UP000326779">
    <property type="component" value="Chromosome"/>
</dbReference>
<dbReference type="CDD" id="cd23763">
    <property type="entry name" value="ASKHA_ATPase_ROK"/>
    <property type="match status" value="1"/>
</dbReference>
<dbReference type="InterPro" id="IPR043129">
    <property type="entry name" value="ATPase_NBD"/>
</dbReference>
<dbReference type="KEGG" id="lhb:D1010_13915"/>
<evidence type="ECO:0000313" key="3">
    <source>
        <dbReference type="Proteomes" id="UP000326779"/>
    </source>
</evidence>
<sequence length="131" mass="14131">MRIDEQIQMRRLAMMGNAIFAGIDLGGTNAKVALFDDQLHQIGEKRAPSRATESADIILENLAALLTGLLKETGTDSEDLMALGIGVPGLMDVQAGISHYLANIPNGGMCRWCNGLKTACIFRSFWTTMCG</sequence>
<dbReference type="SUPFAM" id="SSF53067">
    <property type="entry name" value="Actin-like ATPase domain"/>
    <property type="match status" value="1"/>
</dbReference>
<dbReference type="InterPro" id="IPR000600">
    <property type="entry name" value="ROK"/>
</dbReference>
<dbReference type="AlphaFoldDB" id="A0A5P8M783"/>
<dbReference type="PANTHER" id="PTHR18964:SF149">
    <property type="entry name" value="BIFUNCTIONAL UDP-N-ACETYLGLUCOSAMINE 2-EPIMERASE_N-ACETYLMANNOSAMINE KINASE"/>
    <property type="match status" value="1"/>
</dbReference>
<dbReference type="PANTHER" id="PTHR18964">
    <property type="entry name" value="ROK (REPRESSOR, ORF, KINASE) FAMILY"/>
    <property type="match status" value="1"/>
</dbReference>
<evidence type="ECO:0000256" key="1">
    <source>
        <dbReference type="ARBA" id="ARBA00006479"/>
    </source>
</evidence>
<dbReference type="EMBL" id="CP045143">
    <property type="protein sequence ID" value="QFR24382.1"/>
    <property type="molecule type" value="Genomic_DNA"/>
</dbReference>
<organism evidence="2 3">
    <name type="scientific">Schleiferilactobacillus harbinensis</name>
    <dbReference type="NCBI Taxonomy" id="304207"/>
    <lineage>
        <taxon>Bacteria</taxon>
        <taxon>Bacillati</taxon>
        <taxon>Bacillota</taxon>
        <taxon>Bacilli</taxon>
        <taxon>Lactobacillales</taxon>
        <taxon>Lactobacillaceae</taxon>
        <taxon>Schleiferilactobacillus</taxon>
    </lineage>
</organism>
<accession>A0A5P8M783</accession>
<name>A0A5P8M783_9LACO</name>
<dbReference type="Gene3D" id="3.30.420.40">
    <property type="match status" value="1"/>
</dbReference>
<proteinExistence type="inferred from homology"/>
<dbReference type="Pfam" id="PF00480">
    <property type="entry name" value="ROK"/>
    <property type="match status" value="1"/>
</dbReference>
<comment type="similarity">
    <text evidence="1">Belongs to the ROK (NagC/XylR) family.</text>
</comment>